<dbReference type="PANTHER" id="PTHR43513">
    <property type="entry name" value="DIHYDROOROTATE DEHYDROGENASE B (NAD(+)), ELECTRON TRANSFER SUBUNIT"/>
    <property type="match status" value="1"/>
</dbReference>
<dbReference type="GO" id="GO:0016491">
    <property type="term" value="F:oxidoreductase activity"/>
    <property type="evidence" value="ECO:0007669"/>
    <property type="project" value="InterPro"/>
</dbReference>
<feature type="binding site" evidence="12">
    <location>
        <position position="240"/>
    </location>
    <ligand>
        <name>[2Fe-2S] cluster</name>
        <dbReference type="ChEBI" id="CHEBI:190135"/>
    </ligand>
</feature>
<evidence type="ECO:0000313" key="15">
    <source>
        <dbReference type="Proteomes" id="UP000502706"/>
    </source>
</evidence>
<evidence type="ECO:0000256" key="5">
    <source>
        <dbReference type="ARBA" id="ARBA00022723"/>
    </source>
</evidence>
<keyword evidence="7" id="KW-0249">Electron transport</keyword>
<dbReference type="AlphaFoldDB" id="A0A6G8PWA8"/>
<evidence type="ECO:0000256" key="7">
    <source>
        <dbReference type="ARBA" id="ARBA00022982"/>
    </source>
</evidence>
<keyword evidence="5 12" id="KW-0479">Metal-binding</keyword>
<evidence type="ECO:0000256" key="9">
    <source>
        <dbReference type="ARBA" id="ARBA00023014"/>
    </source>
</evidence>
<comment type="similarity">
    <text evidence="1">Belongs to the PyrK family.</text>
</comment>
<dbReference type="GO" id="GO:0051537">
    <property type="term" value="F:2 iron, 2 sulfur cluster binding"/>
    <property type="evidence" value="ECO:0007669"/>
    <property type="project" value="UniProtKB-KW"/>
</dbReference>
<keyword evidence="8 12" id="KW-0408">Iron</keyword>
<comment type="cofactor">
    <cofactor evidence="10">
        <name>[2Fe-2S] cluster</name>
        <dbReference type="ChEBI" id="CHEBI:190135"/>
    </cofactor>
</comment>
<comment type="cofactor">
    <cofactor evidence="12">
        <name>[2Fe-2S] cluster</name>
        <dbReference type="ChEBI" id="CHEBI:190135"/>
    </cofactor>
    <text evidence="12">Binds 1 [2Fe-2S] cluster per subunit.</text>
</comment>
<dbReference type="Gene3D" id="2.10.240.10">
    <property type="entry name" value="Dihydroorotate dehydrogenase, electron transfer subunit"/>
    <property type="match status" value="1"/>
</dbReference>
<evidence type="ECO:0000256" key="1">
    <source>
        <dbReference type="ARBA" id="ARBA00006422"/>
    </source>
</evidence>
<keyword evidence="2" id="KW-0813">Transport</keyword>
<protein>
    <submittedName>
        <fullName evidence="14">Dihydroorotate dehydrogenase electron transfer subunit</fullName>
    </submittedName>
</protein>
<evidence type="ECO:0000256" key="11">
    <source>
        <dbReference type="PIRSR" id="PIRSR006816-1"/>
    </source>
</evidence>
<accession>A0A6G8PWA8</accession>
<dbReference type="InterPro" id="IPR050353">
    <property type="entry name" value="PyrK_electron_transfer"/>
</dbReference>
<evidence type="ECO:0000313" key="14">
    <source>
        <dbReference type="EMBL" id="QIN78494.1"/>
    </source>
</evidence>
<dbReference type="Gene3D" id="3.40.50.80">
    <property type="entry name" value="Nucleotide-binding domain of ferredoxin-NADP reductase (FNR) module"/>
    <property type="match status" value="1"/>
</dbReference>
<feature type="domain" description="FAD-binding FR-type" evidence="13">
    <location>
        <begin position="10"/>
        <end position="112"/>
    </location>
</feature>
<evidence type="ECO:0000256" key="12">
    <source>
        <dbReference type="PIRSR" id="PIRSR006816-2"/>
    </source>
</evidence>
<feature type="binding site" evidence="12">
    <location>
        <position position="237"/>
    </location>
    <ligand>
        <name>[2Fe-2S] cluster</name>
        <dbReference type="ChEBI" id="CHEBI:190135"/>
    </ligand>
</feature>
<sequence length="276" mass="29725">MAETPVNTDWKIEDGVVVENGVVGPENGDIGRVVIEAPGVVAAARPGHFVMLRTWEGEPFLPRAMAPLSYDVASGRMEIFYRIKGPGTRAIARTHPGEIARVTGPLGRPVVEDFEGRRVALVGRGVGITPLLPLAEHIVAKGGEVRAYLSARTRDYVFGHDRFAALGPVRVRVDDEDGDEALVTDALARECEGYRVDAVYGCGSWRLTRAAEALGVSHGFPSYVFLESKMGCGVGYCKGCPARLRNGDGYKLVCVEGPVFPTREVELSDPVHGPPE</sequence>
<evidence type="ECO:0000256" key="2">
    <source>
        <dbReference type="ARBA" id="ARBA00022448"/>
    </source>
</evidence>
<gene>
    <name evidence="14" type="ORF">GBA65_08145</name>
</gene>
<dbReference type="InterPro" id="IPR019480">
    <property type="entry name" value="Dihydroorotate_DH_Fe-S-bd"/>
</dbReference>
<dbReference type="KEGG" id="rmar:GBA65_08145"/>
<feature type="binding site" evidence="12">
    <location>
        <position position="232"/>
    </location>
    <ligand>
        <name>[2Fe-2S] cluster</name>
        <dbReference type="ChEBI" id="CHEBI:190135"/>
    </ligand>
</feature>
<dbReference type="Pfam" id="PF10418">
    <property type="entry name" value="DHODB_Fe-S_bind"/>
    <property type="match status" value="1"/>
</dbReference>
<name>A0A6G8PWA8_9ACTN</name>
<dbReference type="Proteomes" id="UP000502706">
    <property type="component" value="Chromosome"/>
</dbReference>
<dbReference type="InterPro" id="IPR039261">
    <property type="entry name" value="FNR_nucleotide-bd"/>
</dbReference>
<dbReference type="InterPro" id="IPR017938">
    <property type="entry name" value="Riboflavin_synthase-like_b-brl"/>
</dbReference>
<evidence type="ECO:0000256" key="8">
    <source>
        <dbReference type="ARBA" id="ARBA00023004"/>
    </source>
</evidence>
<keyword evidence="6 11" id="KW-0274">FAD</keyword>
<dbReference type="PANTHER" id="PTHR43513:SF3">
    <property type="entry name" value="DIHYDROOROTATE DEHYDROGENASE B (NAD(+)), ELECTRON TRANSFER SUBUNIT-RELATED"/>
    <property type="match status" value="1"/>
</dbReference>
<dbReference type="SUPFAM" id="SSF52343">
    <property type="entry name" value="Ferredoxin reductase-like, C-terminal NADP-linked domain"/>
    <property type="match status" value="1"/>
</dbReference>
<dbReference type="InterPro" id="IPR017927">
    <property type="entry name" value="FAD-bd_FR_type"/>
</dbReference>
<reference evidence="14 15" key="1">
    <citation type="submission" date="2019-10" db="EMBL/GenBank/DDBJ databases">
        <title>Rubrobacter sp nov SCSIO 52915 isolated from a deep-sea sediment in the South China Sea.</title>
        <authorList>
            <person name="Chen R.W."/>
        </authorList>
    </citation>
    <scope>NUCLEOTIDE SEQUENCE [LARGE SCALE GENOMIC DNA]</scope>
    <source>
        <strain evidence="14 15">SCSIO 52915</strain>
    </source>
</reference>
<keyword evidence="3 11" id="KW-0285">Flavoprotein</keyword>
<dbReference type="InterPro" id="IPR012165">
    <property type="entry name" value="Cyt_c3_hydrogenase_gsu"/>
</dbReference>
<dbReference type="GO" id="GO:0046872">
    <property type="term" value="F:metal ion binding"/>
    <property type="evidence" value="ECO:0007669"/>
    <property type="project" value="UniProtKB-KW"/>
</dbReference>
<evidence type="ECO:0000256" key="4">
    <source>
        <dbReference type="ARBA" id="ARBA00022714"/>
    </source>
</evidence>
<dbReference type="RefSeq" id="WP_166396172.1">
    <property type="nucleotide sequence ID" value="NZ_CP045121.1"/>
</dbReference>
<evidence type="ECO:0000256" key="10">
    <source>
        <dbReference type="ARBA" id="ARBA00034078"/>
    </source>
</evidence>
<keyword evidence="15" id="KW-1185">Reference proteome</keyword>
<dbReference type="Gene3D" id="2.40.30.10">
    <property type="entry name" value="Translation factors"/>
    <property type="match status" value="1"/>
</dbReference>
<dbReference type="InterPro" id="IPR037117">
    <property type="entry name" value="Dihydroorotate_DH_ele_sf"/>
</dbReference>
<proteinExistence type="inferred from homology"/>
<dbReference type="PIRSF" id="PIRSF006816">
    <property type="entry name" value="Cyc3_hyd_g"/>
    <property type="match status" value="1"/>
</dbReference>
<evidence type="ECO:0000256" key="3">
    <source>
        <dbReference type="ARBA" id="ARBA00022630"/>
    </source>
</evidence>
<feature type="binding site" evidence="12">
    <location>
        <position position="254"/>
    </location>
    <ligand>
        <name>[2Fe-2S] cluster</name>
        <dbReference type="ChEBI" id="CHEBI:190135"/>
    </ligand>
</feature>
<organism evidence="14 15">
    <name type="scientific">Rubrobacter marinus</name>
    <dbReference type="NCBI Taxonomy" id="2653852"/>
    <lineage>
        <taxon>Bacteria</taxon>
        <taxon>Bacillati</taxon>
        <taxon>Actinomycetota</taxon>
        <taxon>Rubrobacteria</taxon>
        <taxon>Rubrobacterales</taxon>
        <taxon>Rubrobacteraceae</taxon>
        <taxon>Rubrobacter</taxon>
    </lineage>
</organism>
<evidence type="ECO:0000259" key="13">
    <source>
        <dbReference type="PROSITE" id="PS51384"/>
    </source>
</evidence>
<keyword evidence="4 12" id="KW-0001">2Fe-2S</keyword>
<dbReference type="SUPFAM" id="SSF63380">
    <property type="entry name" value="Riboflavin synthase domain-like"/>
    <property type="match status" value="1"/>
</dbReference>
<dbReference type="EMBL" id="CP045121">
    <property type="protein sequence ID" value="QIN78494.1"/>
    <property type="molecule type" value="Genomic_DNA"/>
</dbReference>
<dbReference type="GO" id="GO:0006221">
    <property type="term" value="P:pyrimidine nucleotide biosynthetic process"/>
    <property type="evidence" value="ECO:0007669"/>
    <property type="project" value="InterPro"/>
</dbReference>
<evidence type="ECO:0000256" key="6">
    <source>
        <dbReference type="ARBA" id="ARBA00022827"/>
    </source>
</evidence>
<comment type="cofactor">
    <cofactor evidence="11">
        <name>FAD</name>
        <dbReference type="ChEBI" id="CHEBI:57692"/>
    </cofactor>
    <text evidence="11">Binds 1 FAD per subunit.</text>
</comment>
<dbReference type="GO" id="GO:0050660">
    <property type="term" value="F:flavin adenine dinucleotide binding"/>
    <property type="evidence" value="ECO:0007669"/>
    <property type="project" value="InterPro"/>
</dbReference>
<keyword evidence="9 12" id="KW-0411">Iron-sulfur</keyword>
<dbReference type="PROSITE" id="PS51384">
    <property type="entry name" value="FAD_FR"/>
    <property type="match status" value="1"/>
</dbReference>
<feature type="binding site" evidence="11">
    <location>
        <begin position="87"/>
        <end position="88"/>
    </location>
    <ligand>
        <name>FAD</name>
        <dbReference type="ChEBI" id="CHEBI:57692"/>
    </ligand>
</feature>